<keyword evidence="2" id="KW-0472">Membrane</keyword>
<dbReference type="PANTHER" id="PTHR42834">
    <property type="entry name" value="ENDONUCLEASE/EXONUCLEASE/PHOSPHATASE FAMILY PROTEIN (AFU_ORTHOLOGUE AFUA_3G09210)"/>
    <property type="match status" value="1"/>
</dbReference>
<feature type="compositionally biased region" description="Low complexity" evidence="1">
    <location>
        <begin position="773"/>
        <end position="795"/>
    </location>
</feature>
<evidence type="ECO:0000259" key="4">
    <source>
        <dbReference type="Pfam" id="PF03372"/>
    </source>
</evidence>
<protein>
    <submittedName>
        <fullName evidence="5">ExeM/NucH family extracellular endonuclease</fullName>
    </submittedName>
</protein>
<dbReference type="PANTHER" id="PTHR42834:SF1">
    <property type="entry name" value="ENDONUCLEASE_EXONUCLEASE_PHOSPHATASE FAMILY PROTEIN (AFU_ORTHOLOGUE AFUA_3G09210)"/>
    <property type="match status" value="1"/>
</dbReference>
<feature type="compositionally biased region" description="Polar residues" evidence="1">
    <location>
        <begin position="52"/>
        <end position="78"/>
    </location>
</feature>
<dbReference type="CDD" id="cd04486">
    <property type="entry name" value="YhcR_OBF_like"/>
    <property type="match status" value="1"/>
</dbReference>
<dbReference type="Proteomes" id="UP001247542">
    <property type="component" value="Unassembled WGS sequence"/>
</dbReference>
<dbReference type="CDD" id="cd10283">
    <property type="entry name" value="MnuA_DNase1-like"/>
    <property type="match status" value="1"/>
</dbReference>
<feature type="compositionally biased region" description="Low complexity" evidence="1">
    <location>
        <begin position="95"/>
        <end position="119"/>
    </location>
</feature>
<sequence length="857" mass="90519">MRVLKPISSAALAASIALVLSTPLTGVAVPTSDPTGTDSTATASAAPDPTGENTAAPTGSTTSEDSSQSADEQAGASSENEDAGTSGKNEESAPQGTGSTEETGEETAQTTGEETTQATPRAADTVAISDIQANPKNYKNKQVTIQGIVTAVWDGRDGFTVQMPTSEVPEGYERSQAVFVKLPNPSKTLHVGDEVKVDGKVSDPNGVTTLTTSAKSIETLGSEKTGLVKPAQVAAPKTPAEANKIQSMVINPQGQFRLTDTYKLPTTGQISLTDGDKAPAQPTQVGTPGSAEAKAQAQYNETHLITVDDGSDDLFDSNSAKAQVTPPKHLPFVADDAKAGPTLGAEVTFKSPAVITYTRGKWVLDPTTSIPAADEFISFSDVAEAEPATVGGNFKVATFNVLNYFTSLGVNSTEKDKNGKPLCAPVMNRWDQSVPVAGNWDCPLRGAWDESGLKRQEDKIVAAINTLGKQNAAVVALQEIENDKKFETNPNQSLEHLVKALNQADPNQKWNYVPTPKKEPAFGTDDAIRQAFLYRSSVVDLVGDAEYAVSDQPQAATQDRAPLTQVFEHKASGKKVLVVNNHFKSKGSQLSGADNSNPGKTQGPAYDVGNNNGERTRQAKDLLDVVNKKVKAVKPDFSVLVGDFNSYSGEDPIRVLKQQGFTDLMNTAEHPTKRSMTDWAEYTYAYGGMLGSLDHIMVSKPGMSFYKGHDIWTANAYENQARQYSNFMATGTNYYNPNVFRASDHNSAIVGFDLEKSADTETPGTGNPGSEKPNQPGAGNPGANNPDQPGNNNPGSKPGVNQPTSNQAGKPGSGSVNANQSSGHIARTGSTASTVILLSALALAIGGGAWLLKRRIR</sequence>
<evidence type="ECO:0000256" key="2">
    <source>
        <dbReference type="SAM" id="Phobius"/>
    </source>
</evidence>
<dbReference type="NCBIfam" id="NF033681">
    <property type="entry name" value="ExeM_NucH_DNase"/>
    <property type="match status" value="1"/>
</dbReference>
<keyword evidence="5" id="KW-0255">Endonuclease</keyword>
<name>A0ABU3I8N8_9ACTO</name>
<keyword evidence="2" id="KW-1133">Transmembrane helix</keyword>
<dbReference type="EMBL" id="JASXSX010000001">
    <property type="protein sequence ID" value="MDT3766741.1"/>
    <property type="molecule type" value="Genomic_DNA"/>
</dbReference>
<keyword evidence="3" id="KW-0732">Signal</keyword>
<feature type="domain" description="Endonuclease/exonuclease/phosphatase" evidence="4">
    <location>
        <begin position="464"/>
        <end position="745"/>
    </location>
</feature>
<organism evidence="5 6">
    <name type="scientific">Gleimia hominis</name>
    <dbReference type="NCBI Taxonomy" id="595468"/>
    <lineage>
        <taxon>Bacteria</taxon>
        <taxon>Bacillati</taxon>
        <taxon>Actinomycetota</taxon>
        <taxon>Actinomycetes</taxon>
        <taxon>Actinomycetales</taxon>
        <taxon>Actinomycetaceae</taxon>
        <taxon>Gleimia</taxon>
    </lineage>
</organism>
<comment type="caution">
    <text evidence="5">The sequence shown here is derived from an EMBL/GenBank/DDBJ whole genome shotgun (WGS) entry which is preliminary data.</text>
</comment>
<feature type="region of interest" description="Disordered" evidence="1">
    <location>
        <begin position="757"/>
        <end position="825"/>
    </location>
</feature>
<keyword evidence="6" id="KW-1185">Reference proteome</keyword>
<evidence type="ECO:0000313" key="6">
    <source>
        <dbReference type="Proteomes" id="UP001247542"/>
    </source>
</evidence>
<feature type="compositionally biased region" description="Low complexity" evidence="1">
    <location>
        <begin position="30"/>
        <end position="51"/>
    </location>
</feature>
<accession>A0ABU3I8N8</accession>
<evidence type="ECO:0000256" key="1">
    <source>
        <dbReference type="SAM" id="MobiDB-lite"/>
    </source>
</evidence>
<keyword evidence="5" id="KW-0378">Hydrolase</keyword>
<feature type="compositionally biased region" description="Polar residues" evidence="1">
    <location>
        <begin position="586"/>
        <end position="600"/>
    </location>
</feature>
<feature type="chain" id="PRO_5045764212" evidence="3">
    <location>
        <begin position="29"/>
        <end position="857"/>
    </location>
</feature>
<feature type="compositionally biased region" description="Polar residues" evidence="1">
    <location>
        <begin position="799"/>
        <end position="825"/>
    </location>
</feature>
<feature type="region of interest" description="Disordered" evidence="1">
    <location>
        <begin position="28"/>
        <end position="123"/>
    </location>
</feature>
<evidence type="ECO:0000313" key="5">
    <source>
        <dbReference type="EMBL" id="MDT3766741.1"/>
    </source>
</evidence>
<evidence type="ECO:0000256" key="3">
    <source>
        <dbReference type="SAM" id="SignalP"/>
    </source>
</evidence>
<feature type="region of interest" description="Disordered" evidence="1">
    <location>
        <begin position="586"/>
        <end position="612"/>
    </location>
</feature>
<dbReference type="InterPro" id="IPR005135">
    <property type="entry name" value="Endo/exonuclease/phosphatase"/>
</dbReference>
<dbReference type="Gene3D" id="3.60.10.10">
    <property type="entry name" value="Endonuclease/exonuclease/phosphatase"/>
    <property type="match status" value="1"/>
</dbReference>
<dbReference type="InterPro" id="IPR036691">
    <property type="entry name" value="Endo/exonu/phosph_ase_sf"/>
</dbReference>
<dbReference type="SUPFAM" id="SSF56219">
    <property type="entry name" value="DNase I-like"/>
    <property type="match status" value="1"/>
</dbReference>
<proteinExistence type="predicted"/>
<feature type="transmembrane region" description="Helical" evidence="2">
    <location>
        <begin position="832"/>
        <end position="852"/>
    </location>
</feature>
<keyword evidence="2" id="KW-0812">Transmembrane</keyword>
<feature type="signal peptide" evidence="3">
    <location>
        <begin position="1"/>
        <end position="28"/>
    </location>
</feature>
<keyword evidence="5" id="KW-0540">Nuclease</keyword>
<reference evidence="5 6" key="1">
    <citation type="submission" date="2023-06" db="EMBL/GenBank/DDBJ databases">
        <title>Draft genome sequence of Gleimia hominis type strain CCUG 57540T.</title>
        <authorList>
            <person name="Salva-Serra F."/>
            <person name="Cardew S."/>
            <person name="Jensie Markopoulos S."/>
            <person name="Ohlen M."/>
            <person name="Inganas E."/>
            <person name="Svensson-Stadler L."/>
            <person name="Moore E.R.B."/>
        </authorList>
    </citation>
    <scope>NUCLEOTIDE SEQUENCE [LARGE SCALE GENOMIC DNA]</scope>
    <source>
        <strain evidence="5 6">CCUG 57540</strain>
    </source>
</reference>
<dbReference type="RefSeq" id="WP_313271872.1">
    <property type="nucleotide sequence ID" value="NZ_JASXSX010000001.1"/>
</dbReference>
<dbReference type="Pfam" id="PF03372">
    <property type="entry name" value="Exo_endo_phos"/>
    <property type="match status" value="1"/>
</dbReference>
<dbReference type="GO" id="GO:0004519">
    <property type="term" value="F:endonuclease activity"/>
    <property type="evidence" value="ECO:0007669"/>
    <property type="project" value="UniProtKB-KW"/>
</dbReference>
<dbReference type="InterPro" id="IPR047971">
    <property type="entry name" value="ExeM-like"/>
</dbReference>
<gene>
    <name evidence="5" type="ORF">QS713_01495</name>
</gene>